<sequence length="156" mass="17396">MDYDGSRNNLLEIKSDSGLACFLYIAKDDNAMKYPLIITYDEVPLEDINMSTVSFGPIDSSSLGRGSGTYVLDVSSSYKCSGSIRTFEVASSSHKVRSSIVSSILTPTFNNSPNFDDVEGYLVDSNNLDELKEKYMFADKKMLQKALEFICNEEEF</sequence>
<dbReference type="AlphaFoldDB" id="A0A2P5E207"/>
<gene>
    <name evidence="1" type="ORF">TorRG33x02_235340</name>
</gene>
<keyword evidence="2" id="KW-1185">Reference proteome</keyword>
<comment type="caution">
    <text evidence="1">The sequence shown here is derived from an EMBL/GenBank/DDBJ whole genome shotgun (WGS) entry which is preliminary data.</text>
</comment>
<evidence type="ECO:0000313" key="2">
    <source>
        <dbReference type="Proteomes" id="UP000237000"/>
    </source>
</evidence>
<evidence type="ECO:0000313" key="1">
    <source>
        <dbReference type="EMBL" id="PON79579.1"/>
    </source>
</evidence>
<protein>
    <submittedName>
        <fullName evidence="1">Uncharacterized protein</fullName>
    </submittedName>
</protein>
<accession>A0A2P5E207</accession>
<dbReference type="EMBL" id="JXTC01000234">
    <property type="protein sequence ID" value="PON79579.1"/>
    <property type="molecule type" value="Genomic_DNA"/>
</dbReference>
<organism evidence="1 2">
    <name type="scientific">Trema orientale</name>
    <name type="common">Charcoal tree</name>
    <name type="synonym">Celtis orientalis</name>
    <dbReference type="NCBI Taxonomy" id="63057"/>
    <lineage>
        <taxon>Eukaryota</taxon>
        <taxon>Viridiplantae</taxon>
        <taxon>Streptophyta</taxon>
        <taxon>Embryophyta</taxon>
        <taxon>Tracheophyta</taxon>
        <taxon>Spermatophyta</taxon>
        <taxon>Magnoliopsida</taxon>
        <taxon>eudicotyledons</taxon>
        <taxon>Gunneridae</taxon>
        <taxon>Pentapetalae</taxon>
        <taxon>rosids</taxon>
        <taxon>fabids</taxon>
        <taxon>Rosales</taxon>
        <taxon>Cannabaceae</taxon>
        <taxon>Trema</taxon>
    </lineage>
</organism>
<reference evidence="2" key="1">
    <citation type="submission" date="2016-06" db="EMBL/GenBank/DDBJ databases">
        <title>Parallel loss of symbiosis genes in relatives of nitrogen-fixing non-legume Parasponia.</title>
        <authorList>
            <person name="Van Velzen R."/>
            <person name="Holmer R."/>
            <person name="Bu F."/>
            <person name="Rutten L."/>
            <person name="Van Zeijl A."/>
            <person name="Liu W."/>
            <person name="Santuari L."/>
            <person name="Cao Q."/>
            <person name="Sharma T."/>
            <person name="Shen D."/>
            <person name="Roswanjaya Y."/>
            <person name="Wardhani T."/>
            <person name="Kalhor M.S."/>
            <person name="Jansen J."/>
            <person name="Van den Hoogen J."/>
            <person name="Gungor B."/>
            <person name="Hartog M."/>
            <person name="Hontelez J."/>
            <person name="Verver J."/>
            <person name="Yang W.-C."/>
            <person name="Schijlen E."/>
            <person name="Repin R."/>
            <person name="Schilthuizen M."/>
            <person name="Schranz E."/>
            <person name="Heidstra R."/>
            <person name="Miyata K."/>
            <person name="Fedorova E."/>
            <person name="Kohlen W."/>
            <person name="Bisseling T."/>
            <person name="Smit S."/>
            <person name="Geurts R."/>
        </authorList>
    </citation>
    <scope>NUCLEOTIDE SEQUENCE [LARGE SCALE GENOMIC DNA]</scope>
    <source>
        <strain evidence="2">cv. RG33-2</strain>
    </source>
</reference>
<proteinExistence type="predicted"/>
<dbReference type="Proteomes" id="UP000237000">
    <property type="component" value="Unassembled WGS sequence"/>
</dbReference>
<dbReference type="OrthoDB" id="1770046at2759"/>
<dbReference type="InParanoid" id="A0A2P5E207"/>
<name>A0A2P5E207_TREOI</name>